<dbReference type="EMBL" id="JH658364">
    <property type="protein sequence ID" value="EXK97810.1"/>
    <property type="molecule type" value="Genomic_DNA"/>
</dbReference>
<dbReference type="Proteomes" id="UP000030663">
    <property type="component" value="Unassembled WGS sequence"/>
</dbReference>
<gene>
    <name evidence="1" type="ORF">FOQG_02858</name>
</gene>
<dbReference type="HOGENOM" id="CLU_1428031_0_0_1"/>
<evidence type="ECO:0000313" key="2">
    <source>
        <dbReference type="Proteomes" id="UP000030663"/>
    </source>
</evidence>
<dbReference type="AlphaFoldDB" id="X0CTN9"/>
<sequence length="190" mass="21481">MDPLPFLFSPSIEIISYWSQELVCCNLLQASQPFTTFGYHHYMHLNSDPINGQSVTGLQVNYEYSVISSTRTNCGFSSITRNRLVRPPSSTSKHRLISSKKCRNPHESFRLYRHHHASWRALMPAASTLVTSSRCEIKLRRHSLDTAGFNLFDVYNPGPASPPKFNPTTPTIPHTFSSALDLQSFYVCAV</sequence>
<name>X0CTN9_FUSOX</name>
<organism evidence="1 2">
    <name type="scientific">Fusarium oxysporum f. sp. raphani 54005</name>
    <dbReference type="NCBI Taxonomy" id="1089458"/>
    <lineage>
        <taxon>Eukaryota</taxon>
        <taxon>Fungi</taxon>
        <taxon>Dikarya</taxon>
        <taxon>Ascomycota</taxon>
        <taxon>Pezizomycotina</taxon>
        <taxon>Sordariomycetes</taxon>
        <taxon>Hypocreomycetidae</taxon>
        <taxon>Hypocreales</taxon>
        <taxon>Nectriaceae</taxon>
        <taxon>Fusarium</taxon>
        <taxon>Fusarium oxysporum species complex</taxon>
    </lineage>
</organism>
<accession>X0CTN9</accession>
<protein>
    <submittedName>
        <fullName evidence="1">Uncharacterized protein</fullName>
    </submittedName>
</protein>
<evidence type="ECO:0000313" key="1">
    <source>
        <dbReference type="EMBL" id="EXK97810.1"/>
    </source>
</evidence>
<keyword evidence="2" id="KW-1185">Reference proteome</keyword>
<proteinExistence type="predicted"/>
<reference evidence="1 2" key="1">
    <citation type="submission" date="2011-11" db="EMBL/GenBank/DDBJ databases">
        <title>The Genome Sequence of Fusarium oxysporum PHW815.</title>
        <authorList>
            <consortium name="The Broad Institute Genome Sequencing Platform"/>
            <person name="Ma L.-J."/>
            <person name="Gale L.R."/>
            <person name="Schwartz D.C."/>
            <person name="Zhou S."/>
            <person name="Corby-Kistler H."/>
            <person name="Young S.K."/>
            <person name="Zeng Q."/>
            <person name="Gargeya S."/>
            <person name="Fitzgerald M."/>
            <person name="Haas B."/>
            <person name="Abouelleil A."/>
            <person name="Alvarado L."/>
            <person name="Arachchi H.M."/>
            <person name="Berlin A."/>
            <person name="Brown A."/>
            <person name="Chapman S.B."/>
            <person name="Chen Z."/>
            <person name="Dunbar C."/>
            <person name="Freedman E."/>
            <person name="Gearin G."/>
            <person name="Goldberg J."/>
            <person name="Griggs A."/>
            <person name="Gujja S."/>
            <person name="Heiman D."/>
            <person name="Howarth C."/>
            <person name="Larson L."/>
            <person name="Lui A."/>
            <person name="MacDonald P.J.P."/>
            <person name="Montmayeur A."/>
            <person name="Murphy C."/>
            <person name="Neiman D."/>
            <person name="Pearson M."/>
            <person name="Priest M."/>
            <person name="Roberts A."/>
            <person name="Saif S."/>
            <person name="Shea T."/>
            <person name="Shenoy N."/>
            <person name="Sisk P."/>
            <person name="Stolte C."/>
            <person name="Sykes S."/>
            <person name="Wortman J."/>
            <person name="Nusbaum C."/>
            <person name="Birren B."/>
        </authorList>
    </citation>
    <scope>NUCLEOTIDE SEQUENCE [LARGE SCALE GENOMIC DNA]</scope>
    <source>
        <strain evidence="1 2">54005</strain>
    </source>
</reference>